<dbReference type="Proteomes" id="UP001500280">
    <property type="component" value="Unassembled WGS sequence"/>
</dbReference>
<organism evidence="1 2">
    <name type="scientific">Kribbella yunnanensis</name>
    <dbReference type="NCBI Taxonomy" id="190194"/>
    <lineage>
        <taxon>Bacteria</taxon>
        <taxon>Bacillati</taxon>
        <taxon>Actinomycetota</taxon>
        <taxon>Actinomycetes</taxon>
        <taxon>Propionibacteriales</taxon>
        <taxon>Kribbellaceae</taxon>
        <taxon>Kribbella</taxon>
    </lineage>
</organism>
<protein>
    <submittedName>
        <fullName evidence="1">Uncharacterized protein</fullName>
    </submittedName>
</protein>
<comment type="caution">
    <text evidence="1">The sequence shown here is derived from an EMBL/GenBank/DDBJ whole genome shotgun (WGS) entry which is preliminary data.</text>
</comment>
<reference evidence="2" key="1">
    <citation type="journal article" date="2019" name="Int. J. Syst. Evol. Microbiol.">
        <title>The Global Catalogue of Microorganisms (GCM) 10K type strain sequencing project: providing services to taxonomists for standard genome sequencing and annotation.</title>
        <authorList>
            <consortium name="The Broad Institute Genomics Platform"/>
            <consortium name="The Broad Institute Genome Sequencing Center for Infectious Disease"/>
            <person name="Wu L."/>
            <person name="Ma J."/>
        </authorList>
    </citation>
    <scope>NUCLEOTIDE SEQUENCE [LARGE SCALE GENOMIC DNA]</scope>
    <source>
        <strain evidence="2">JCM 14307</strain>
    </source>
</reference>
<accession>A0ABP4T0I6</accession>
<gene>
    <name evidence="1" type="ORF">GCM10009745_25390</name>
</gene>
<name>A0ABP4T0I6_9ACTN</name>
<dbReference type="EMBL" id="BAAANF010000008">
    <property type="protein sequence ID" value="GAA1680309.1"/>
    <property type="molecule type" value="Genomic_DNA"/>
</dbReference>
<evidence type="ECO:0000313" key="2">
    <source>
        <dbReference type="Proteomes" id="UP001500280"/>
    </source>
</evidence>
<sequence>MTADLDPDRVAPRRFWLVRRRAGSGTGGIVAEGTLWSSGRIAVHWPGRPPATSSWVSLDDLLARDRSTTVEWLDASNDWRCEHIECVEYDGGAIWIH</sequence>
<proteinExistence type="predicted"/>
<dbReference type="RefSeq" id="WP_344149789.1">
    <property type="nucleotide sequence ID" value="NZ_BAAANF010000008.1"/>
</dbReference>
<keyword evidence="2" id="KW-1185">Reference proteome</keyword>
<evidence type="ECO:0000313" key="1">
    <source>
        <dbReference type="EMBL" id="GAA1680309.1"/>
    </source>
</evidence>